<evidence type="ECO:0000256" key="10">
    <source>
        <dbReference type="ARBA" id="ARBA00023329"/>
    </source>
</evidence>
<feature type="compositionally biased region" description="Low complexity" evidence="13">
    <location>
        <begin position="757"/>
        <end position="769"/>
    </location>
</feature>
<dbReference type="InterPro" id="IPR000387">
    <property type="entry name" value="Tyr_Pase_dom"/>
</dbReference>
<evidence type="ECO:0000313" key="18">
    <source>
        <dbReference type="Ensembl" id="ENSATEP00000041493.1"/>
    </source>
</evidence>
<dbReference type="InParanoid" id="A0A7N5ZZM0"/>
<keyword evidence="9" id="KW-0325">Glycoprotein</keyword>
<evidence type="ECO:0000256" key="4">
    <source>
        <dbReference type="ARBA" id="ARBA00022729"/>
    </source>
</evidence>
<dbReference type="GO" id="GO:0051046">
    <property type="term" value="P:regulation of secretion"/>
    <property type="evidence" value="ECO:0007669"/>
    <property type="project" value="TreeGrafter"/>
</dbReference>
<dbReference type="SMART" id="SM00194">
    <property type="entry name" value="PTPc"/>
    <property type="match status" value="1"/>
</dbReference>
<dbReference type="InterPro" id="IPR003595">
    <property type="entry name" value="Tyr_Pase_cat"/>
</dbReference>
<evidence type="ECO:0000259" key="17">
    <source>
        <dbReference type="PROSITE" id="PS50056"/>
    </source>
</evidence>
<dbReference type="Pfam" id="PF11548">
    <property type="entry name" value="Receptor_IA-2"/>
    <property type="match status" value="1"/>
</dbReference>
<reference evidence="18" key="1">
    <citation type="submission" date="2021-04" db="EMBL/GenBank/DDBJ databases">
        <authorList>
            <consortium name="Wellcome Sanger Institute Data Sharing"/>
        </authorList>
    </citation>
    <scope>NUCLEOTIDE SEQUENCE [LARGE SCALE GENOMIC DNA]</scope>
</reference>
<dbReference type="PANTHER" id="PTHR46106">
    <property type="entry name" value="IA-2 PROTEIN TYROSINE PHOSPHATASE, ISOFORM C"/>
    <property type="match status" value="1"/>
</dbReference>
<evidence type="ECO:0000256" key="13">
    <source>
        <dbReference type="SAM" id="MobiDB-lite"/>
    </source>
</evidence>
<dbReference type="GO" id="GO:0045202">
    <property type="term" value="C:synapse"/>
    <property type="evidence" value="ECO:0007669"/>
    <property type="project" value="UniProtKB-SubCell"/>
</dbReference>
<dbReference type="CTD" id="5799"/>
<dbReference type="Gene3D" id="3.90.190.10">
    <property type="entry name" value="Protein tyrosine phosphatase superfamily"/>
    <property type="match status" value="1"/>
</dbReference>
<dbReference type="GeneTree" id="ENSGT00940000154095"/>
<keyword evidence="2" id="KW-0597">Phosphoprotein</keyword>
<evidence type="ECO:0000256" key="7">
    <source>
        <dbReference type="ARBA" id="ARBA00023136"/>
    </source>
</evidence>
<evidence type="ECO:0000256" key="15">
    <source>
        <dbReference type="SAM" id="SignalP"/>
    </source>
</evidence>
<feature type="region of interest" description="Disordered" evidence="13">
    <location>
        <begin position="733"/>
        <end position="775"/>
    </location>
</feature>
<sequence>MDPRRCPVLFAALAVSLCSSPGLADRRFGCLFEDELCTPYEFCVNDGVFGRCQALAAADLYTYDISSSALQRLRILLQKLAHRGLTWRDDITQQVISRELSKLRNIPLRHQATPPSPLTAYSSSRNRKLRPAQGELSRNLQQYLSGLGFLPQAAVDGRPGILPEGASVQNGDIKLQPSQPKPQQGWKETTIYSLQKGAGQSPVTKVVTQSGEGRHPKLSTTYSNQDPGKSKLLSSHLEWLLAGAPGTQKSTPGGDAVWPKEKLHYLSNVQPPPSDHVELQPQVAFGSKTRKPNLDRLLFKAGSNRLAHKDPLSTMDEQFIHNAVNQLGRHSINMEALMGKDLDQLAEFITGALQEVDEERPVVGAQPGPGAADSRGDIGGNGEPLAAVQLNQDQDLKSDKGQDSNQKETMIMKQQGQQIDGGGKEPVDKHAAFFSKLLHYLNLEPFGEAPEVNSGHPAPLQKMVGLENVQSRTTQGQVPVPHHWEEKTVATPAKEGSTLRLTGGAEGPDAQVDSDIERWMQGIHGPVGKTQLEELQKKDMKVKTQLVHVGVKEFSSRGKDRHFGYIITGSDSLTNDQGMDLMERLTQKLNLHAADLTQLSVLGPALTFRVGHNPKNVTTADVVQVAVQEKQQLEKETGLKIVEAGVSDRGSLTQIPVVKETRVESGQFLLLSVLCMLFILVALAVSATFFCVRQRSHLRMKEKLASLGTDTSTDATATYQELCRQRMAIRTSERVERPETLRHSRLNSVSSQFSDGPAASPSTRSSTSSWCEEPVPSNMDISTGHMILSYMEDHLKNKNRLEREWEALCSYQAEPSTCSVGQGEQNSKRNRSDAVVVYDHSRITLKAENNHSNSDYINASPIMDHDPRNPTYIASQGPLPSTVTDFWQMVWESGCVVIVMLTPLSENGVKQCHHYWPDEGSDVYHIYEVNLVSEHIWCEDFLVRSFYLKNLQTNETRTVTQFHYLSWMDRGMPTSARTLLDFRRKVNKCYRGRSCPIIVHCSDGAGRSGTYILIDMVLNRMAKGAKEIDIAATLEHLRDQRAGMVQTKEQFEFALTAVAEEVNAILKALPQ</sequence>
<dbReference type="GO" id="GO:0030141">
    <property type="term" value="C:secretory granule"/>
    <property type="evidence" value="ECO:0007669"/>
    <property type="project" value="InterPro"/>
</dbReference>
<evidence type="ECO:0000256" key="8">
    <source>
        <dbReference type="ARBA" id="ARBA00023170"/>
    </source>
</evidence>
<dbReference type="FunFam" id="3.90.190.10:FF:000017">
    <property type="entry name" value="receptor-type tyrosine-protein phosphatase-like N isoform X2"/>
    <property type="match status" value="1"/>
</dbReference>
<dbReference type="InterPro" id="IPR029403">
    <property type="entry name" value="RESP18_dom"/>
</dbReference>
<dbReference type="SUPFAM" id="SSF52799">
    <property type="entry name" value="(Phosphotyrosine protein) phosphatases II"/>
    <property type="match status" value="1"/>
</dbReference>
<proteinExistence type="inferred from homology"/>
<keyword evidence="4 15" id="KW-0732">Signal</keyword>
<protein>
    <recommendedName>
        <fullName evidence="20">Protein tyrosine phosphatase receptor type N2</fullName>
    </recommendedName>
</protein>
<name>A0A7N5ZZM0_ANATE</name>
<evidence type="ECO:0000256" key="5">
    <source>
        <dbReference type="ARBA" id="ARBA00022989"/>
    </source>
</evidence>
<evidence type="ECO:0000313" key="19">
    <source>
        <dbReference type="Proteomes" id="UP000265040"/>
    </source>
</evidence>
<evidence type="ECO:0000256" key="1">
    <source>
        <dbReference type="ARBA" id="ARBA00004212"/>
    </source>
</evidence>
<dbReference type="Pfam" id="PF00102">
    <property type="entry name" value="Y_phosphatase"/>
    <property type="match status" value="1"/>
</dbReference>
<dbReference type="FunCoup" id="A0A7N5ZZM0">
    <property type="interactions" value="225"/>
</dbReference>
<evidence type="ECO:0000256" key="6">
    <source>
        <dbReference type="ARBA" id="ARBA00023018"/>
    </source>
</evidence>
<accession>A0A7N5ZZM0</accession>
<dbReference type="AlphaFoldDB" id="A0A7N5ZZM0"/>
<dbReference type="PROSITE" id="PS50055">
    <property type="entry name" value="TYR_PHOSPHATASE_PTP"/>
    <property type="match status" value="1"/>
</dbReference>
<dbReference type="GO" id="GO:0030658">
    <property type="term" value="C:transport vesicle membrane"/>
    <property type="evidence" value="ECO:0007669"/>
    <property type="project" value="UniProtKB-SubCell"/>
</dbReference>
<keyword evidence="5 14" id="KW-1133">Transmembrane helix</keyword>
<reference evidence="18" key="3">
    <citation type="submission" date="2025-09" db="UniProtKB">
        <authorList>
            <consortium name="Ensembl"/>
        </authorList>
    </citation>
    <scope>IDENTIFICATION</scope>
</reference>
<dbReference type="PROSITE" id="PS00383">
    <property type="entry name" value="TYR_PHOSPHATASE_1"/>
    <property type="match status" value="1"/>
</dbReference>
<dbReference type="InterPro" id="IPR038112">
    <property type="entry name" value="Receptor_IA-2_ectodomain_sf"/>
</dbReference>
<evidence type="ECO:0000256" key="11">
    <source>
        <dbReference type="ARBA" id="ARBA00025723"/>
    </source>
</evidence>
<keyword evidence="8" id="KW-0675">Receptor</keyword>
<feature type="region of interest" description="Disordered" evidence="13">
    <location>
        <begin position="109"/>
        <end position="132"/>
    </location>
</feature>
<keyword evidence="7 14" id="KW-0472">Membrane</keyword>
<dbReference type="GO" id="GO:0035773">
    <property type="term" value="P:insulin secretion involved in cellular response to glucose stimulus"/>
    <property type="evidence" value="ECO:0007669"/>
    <property type="project" value="TreeGrafter"/>
</dbReference>
<evidence type="ECO:0008006" key="20">
    <source>
        <dbReference type="Google" id="ProtNLM"/>
    </source>
</evidence>
<evidence type="ECO:0000256" key="12">
    <source>
        <dbReference type="ARBA" id="ARBA00034103"/>
    </source>
</evidence>
<feature type="compositionally biased region" description="Polar residues" evidence="13">
    <location>
        <begin position="218"/>
        <end position="227"/>
    </location>
</feature>
<feature type="chain" id="PRO_5030984027" description="Protein tyrosine phosphatase receptor type N2" evidence="15">
    <location>
        <begin position="25"/>
        <end position="1071"/>
    </location>
</feature>
<dbReference type="Ensembl" id="ENSATET00000046506.2">
    <property type="protein sequence ID" value="ENSATEP00000041493.1"/>
    <property type="gene ID" value="ENSATEG00000005096.3"/>
</dbReference>
<keyword evidence="3 14" id="KW-0812">Transmembrane</keyword>
<evidence type="ECO:0000256" key="3">
    <source>
        <dbReference type="ARBA" id="ARBA00022692"/>
    </source>
</evidence>
<feature type="transmembrane region" description="Helical" evidence="14">
    <location>
        <begin position="668"/>
        <end position="692"/>
    </location>
</feature>
<dbReference type="GO" id="GO:0004725">
    <property type="term" value="F:protein tyrosine phosphatase activity"/>
    <property type="evidence" value="ECO:0007669"/>
    <property type="project" value="InterPro"/>
</dbReference>
<evidence type="ECO:0000256" key="9">
    <source>
        <dbReference type="ARBA" id="ARBA00023180"/>
    </source>
</evidence>
<keyword evidence="10" id="KW-0968">Cytoplasmic vesicle</keyword>
<keyword evidence="6" id="KW-0770">Synapse</keyword>
<dbReference type="PROSITE" id="PS50056">
    <property type="entry name" value="TYR_PHOSPHATASE_2"/>
    <property type="match status" value="1"/>
</dbReference>
<feature type="signal peptide" evidence="15">
    <location>
        <begin position="1"/>
        <end position="24"/>
    </location>
</feature>
<reference evidence="18" key="2">
    <citation type="submission" date="2025-08" db="UniProtKB">
        <authorList>
            <consortium name="Ensembl"/>
        </authorList>
    </citation>
    <scope>IDENTIFICATION</scope>
</reference>
<dbReference type="InterPro" id="IPR029021">
    <property type="entry name" value="Prot-tyrosine_phosphatase-like"/>
</dbReference>
<dbReference type="PRINTS" id="PR00700">
    <property type="entry name" value="PRTYPHPHTASE"/>
</dbReference>
<evidence type="ECO:0000259" key="16">
    <source>
        <dbReference type="PROSITE" id="PS50055"/>
    </source>
</evidence>
<dbReference type="SMART" id="SM01305">
    <property type="entry name" value="RESP18"/>
    <property type="match status" value="1"/>
</dbReference>
<keyword evidence="19" id="KW-1185">Reference proteome</keyword>
<feature type="region of interest" description="Disordered" evidence="13">
    <location>
        <begin position="208"/>
        <end position="228"/>
    </location>
</feature>
<dbReference type="InterPro" id="IPR016130">
    <property type="entry name" value="Tyr_Pase_AS"/>
</dbReference>
<dbReference type="InterPro" id="IPR000242">
    <property type="entry name" value="PTP_cat"/>
</dbReference>
<dbReference type="InterPro" id="IPR021613">
    <property type="entry name" value="Receptor_IA-2_dom"/>
</dbReference>
<dbReference type="PANTHER" id="PTHR46106:SF5">
    <property type="entry name" value="RECEPTOR-TYPE TYROSINE-PROTEIN PHOSPHATASE N2"/>
    <property type="match status" value="1"/>
</dbReference>
<feature type="domain" description="Tyrosine-protein phosphatase" evidence="16">
    <location>
        <begin position="801"/>
        <end position="1061"/>
    </location>
</feature>
<dbReference type="InterPro" id="IPR033522">
    <property type="entry name" value="IA-2/IA-2_beta"/>
</dbReference>
<comment type="subcellular location">
    <subcellularLocation>
        <location evidence="1">Cytoplasmic vesicle</location>
        <location evidence="1">Secretory vesicle membrane</location>
        <topology evidence="1">Single-pass type I membrane protein</topology>
    </subcellularLocation>
    <subcellularLocation>
        <location evidence="12">Synapse</location>
    </subcellularLocation>
</comment>
<dbReference type="RefSeq" id="XP_026217131.1">
    <property type="nucleotide sequence ID" value="XM_026361346.1"/>
</dbReference>
<dbReference type="SMART" id="SM00404">
    <property type="entry name" value="PTPc_motif"/>
    <property type="match status" value="1"/>
</dbReference>
<dbReference type="Pfam" id="PF14948">
    <property type="entry name" value="RESP18"/>
    <property type="match status" value="1"/>
</dbReference>
<dbReference type="OrthoDB" id="9880441at2759"/>
<feature type="domain" description="Tyrosine specific protein phosphatases" evidence="17">
    <location>
        <begin position="980"/>
        <end position="1052"/>
    </location>
</feature>
<dbReference type="Proteomes" id="UP000265040">
    <property type="component" value="Chromosome 2"/>
</dbReference>
<evidence type="ECO:0000256" key="2">
    <source>
        <dbReference type="ARBA" id="ARBA00022553"/>
    </source>
</evidence>
<organism evidence="18 19">
    <name type="scientific">Anabas testudineus</name>
    <name type="common">Climbing perch</name>
    <name type="synonym">Anthias testudineus</name>
    <dbReference type="NCBI Taxonomy" id="64144"/>
    <lineage>
        <taxon>Eukaryota</taxon>
        <taxon>Metazoa</taxon>
        <taxon>Chordata</taxon>
        <taxon>Craniata</taxon>
        <taxon>Vertebrata</taxon>
        <taxon>Euteleostomi</taxon>
        <taxon>Actinopterygii</taxon>
        <taxon>Neopterygii</taxon>
        <taxon>Teleostei</taxon>
        <taxon>Neoteleostei</taxon>
        <taxon>Acanthomorphata</taxon>
        <taxon>Anabantaria</taxon>
        <taxon>Anabantiformes</taxon>
        <taxon>Anabantoidei</taxon>
        <taxon>Anabantidae</taxon>
        <taxon>Anabas</taxon>
    </lineage>
</organism>
<feature type="region of interest" description="Disordered" evidence="13">
    <location>
        <begin position="358"/>
        <end position="384"/>
    </location>
</feature>
<evidence type="ECO:0000256" key="14">
    <source>
        <dbReference type="SAM" id="Phobius"/>
    </source>
</evidence>
<feature type="compositionally biased region" description="Basic and acidic residues" evidence="13">
    <location>
        <begin position="733"/>
        <end position="742"/>
    </location>
</feature>
<dbReference type="GeneID" id="113163044"/>
<dbReference type="Gene3D" id="3.30.70.2470">
    <property type="entry name" value="Protein-tyrosine phosphatase receptor IA-2 ectodomain"/>
    <property type="match status" value="1"/>
</dbReference>
<comment type="similarity">
    <text evidence="11">Belongs to the protein-tyrosine phosphatase family. Receptor class 8 subfamily.</text>
</comment>